<dbReference type="GO" id="GO:0015074">
    <property type="term" value="P:DNA integration"/>
    <property type="evidence" value="ECO:0007669"/>
    <property type="project" value="UniProtKB-KW"/>
</dbReference>
<keyword evidence="3" id="KW-0233">DNA recombination</keyword>
<dbReference type="Gene3D" id="1.10.443.10">
    <property type="entry name" value="Intergrase catalytic core"/>
    <property type="match status" value="1"/>
</dbReference>
<dbReference type="InterPro" id="IPR002104">
    <property type="entry name" value="Integrase_catalytic"/>
</dbReference>
<evidence type="ECO:0000313" key="7">
    <source>
        <dbReference type="EMBL" id="SDY86450.1"/>
    </source>
</evidence>
<dbReference type="Pfam" id="PF00589">
    <property type="entry name" value="Phage_integrase"/>
    <property type="match status" value="1"/>
</dbReference>
<dbReference type="GO" id="GO:0006310">
    <property type="term" value="P:DNA recombination"/>
    <property type="evidence" value="ECO:0007669"/>
    <property type="project" value="UniProtKB-KW"/>
</dbReference>
<dbReference type="EMBL" id="FNOV01000016">
    <property type="protein sequence ID" value="SDY86450.1"/>
    <property type="molecule type" value="Genomic_DNA"/>
</dbReference>
<evidence type="ECO:0000259" key="5">
    <source>
        <dbReference type="PROSITE" id="PS51898"/>
    </source>
</evidence>
<organism evidence="7 8">
    <name type="scientific">Hymenobacter psychrophilus</name>
    <dbReference type="NCBI Taxonomy" id="651662"/>
    <lineage>
        <taxon>Bacteria</taxon>
        <taxon>Pseudomonadati</taxon>
        <taxon>Bacteroidota</taxon>
        <taxon>Cytophagia</taxon>
        <taxon>Cytophagales</taxon>
        <taxon>Hymenobacteraceae</taxon>
        <taxon>Hymenobacter</taxon>
    </lineage>
</organism>
<dbReference type="STRING" id="651662.SAMN04488069_11636"/>
<reference evidence="8" key="1">
    <citation type="submission" date="2016-10" db="EMBL/GenBank/DDBJ databases">
        <authorList>
            <person name="Varghese N."/>
            <person name="Submissions S."/>
        </authorList>
    </citation>
    <scope>NUCLEOTIDE SEQUENCE [LARGE SCALE GENOMIC DNA]</scope>
    <source>
        <strain evidence="8">CGMCC 1.8975</strain>
    </source>
</reference>
<name>A0A1H3NCQ0_9BACT</name>
<dbReference type="CDD" id="cd01185">
    <property type="entry name" value="INTN1_C_like"/>
    <property type="match status" value="1"/>
</dbReference>
<dbReference type="PANTHER" id="PTHR30349">
    <property type="entry name" value="PHAGE INTEGRASE-RELATED"/>
    <property type="match status" value="1"/>
</dbReference>
<dbReference type="PROSITE" id="PS51898">
    <property type="entry name" value="TYR_RECOMBINASE"/>
    <property type="match status" value="1"/>
</dbReference>
<evidence type="ECO:0000256" key="2">
    <source>
        <dbReference type="ARBA" id="ARBA00023125"/>
    </source>
</evidence>
<dbReference type="SUPFAM" id="SSF56349">
    <property type="entry name" value="DNA breaking-rejoining enzymes"/>
    <property type="match status" value="1"/>
</dbReference>
<evidence type="ECO:0000256" key="3">
    <source>
        <dbReference type="ARBA" id="ARBA00023172"/>
    </source>
</evidence>
<feature type="domain" description="Tyr recombinase" evidence="5">
    <location>
        <begin position="243"/>
        <end position="434"/>
    </location>
</feature>
<keyword evidence="2 4" id="KW-0238">DNA-binding</keyword>
<dbReference type="InterPro" id="IPR013762">
    <property type="entry name" value="Integrase-like_cat_sf"/>
</dbReference>
<dbReference type="InterPro" id="IPR035386">
    <property type="entry name" value="Arm-DNA-bind_5"/>
</dbReference>
<dbReference type="GO" id="GO:0003677">
    <property type="term" value="F:DNA binding"/>
    <property type="evidence" value="ECO:0007669"/>
    <property type="project" value="UniProtKB-UniRule"/>
</dbReference>
<feature type="domain" description="Core-binding (CB)" evidence="6">
    <location>
        <begin position="132"/>
        <end position="222"/>
    </location>
</feature>
<evidence type="ECO:0000259" key="6">
    <source>
        <dbReference type="PROSITE" id="PS51900"/>
    </source>
</evidence>
<proteinExistence type="predicted"/>
<evidence type="ECO:0000256" key="4">
    <source>
        <dbReference type="PROSITE-ProRule" id="PRU01248"/>
    </source>
</evidence>
<keyword evidence="8" id="KW-1185">Reference proteome</keyword>
<keyword evidence="1" id="KW-0229">DNA integration</keyword>
<accession>A0A1H3NCQ0</accession>
<sequence>MRLGESVLPDVKSRVSYAKDAPFNAPLFMVTQFVLRSDKKDRAGRCPVHLVVYFEGVRLKCATGEKCRLADWNADKQHFRRSYPLAEEANDLLRLMSDNVLKWWRTLRATGQAPTLAGLRAALRPAPEPEPTTVRPVAVAYEQYRQAMRARGYSRETLRQHVVARNWFTGFEQWSGQPLDPGTYDLARHDALLGYLREVRGLAPNSLYTAVKDLKSFLRFLRDERAVCVPIELRRLVAKPADSPKLYLSAADLQALASAMLPANLVATRDVFLFCCYTGLRYSDVSALHAGNLQEWNGGRLLRLVQSKTRAGVSIYLTAAASAILDKYADAERLRLLPVHPNQVMNRYLKRVARLAGLTGSADLVSTGDGGIIRAAVPTCELVTMHTARHTFATQSLLRGMPVEVLQKVLGHKKIQTTLIYAKIVEDFQHHTMRRIWEGSPPQEDELVGAVCAVEPAA</sequence>
<dbReference type="InterPro" id="IPR044068">
    <property type="entry name" value="CB"/>
</dbReference>
<dbReference type="Pfam" id="PF17293">
    <property type="entry name" value="Arm-DNA-bind_5"/>
    <property type="match status" value="1"/>
</dbReference>
<protein>
    <submittedName>
        <fullName evidence="7">Site-specific recombinase XerD</fullName>
    </submittedName>
</protein>
<dbReference type="PANTHER" id="PTHR30349:SF64">
    <property type="entry name" value="PROPHAGE INTEGRASE INTD-RELATED"/>
    <property type="match status" value="1"/>
</dbReference>
<dbReference type="InterPro" id="IPR011010">
    <property type="entry name" value="DNA_brk_join_enz"/>
</dbReference>
<dbReference type="PROSITE" id="PS51900">
    <property type="entry name" value="CB"/>
    <property type="match status" value="1"/>
</dbReference>
<dbReference type="AlphaFoldDB" id="A0A1H3NCQ0"/>
<gene>
    <name evidence="7" type="ORF">SAMN04488069_11636</name>
</gene>
<dbReference type="InterPro" id="IPR050090">
    <property type="entry name" value="Tyrosine_recombinase_XerCD"/>
</dbReference>
<evidence type="ECO:0000313" key="8">
    <source>
        <dbReference type="Proteomes" id="UP000199249"/>
    </source>
</evidence>
<evidence type="ECO:0000256" key="1">
    <source>
        <dbReference type="ARBA" id="ARBA00022908"/>
    </source>
</evidence>
<dbReference type="Proteomes" id="UP000199249">
    <property type="component" value="Unassembled WGS sequence"/>
</dbReference>